<feature type="chain" id="PRO_5026965198" evidence="1">
    <location>
        <begin position="23"/>
        <end position="257"/>
    </location>
</feature>
<name>A0A6J4NM56_9BACT</name>
<proteinExistence type="predicted"/>
<dbReference type="AlphaFoldDB" id="A0A6J4NM56"/>
<gene>
    <name evidence="2" type="ORF">AVDCRST_MAG64-2068</name>
</gene>
<evidence type="ECO:0000313" key="2">
    <source>
        <dbReference type="EMBL" id="CAA9392065.1"/>
    </source>
</evidence>
<dbReference type="EMBL" id="CADCUQ010000284">
    <property type="protein sequence ID" value="CAA9392065.1"/>
    <property type="molecule type" value="Genomic_DNA"/>
</dbReference>
<protein>
    <submittedName>
        <fullName evidence="2">Uncharacterized protein</fullName>
    </submittedName>
</protein>
<organism evidence="2">
    <name type="scientific">uncultured Phycisphaerae bacterium</name>
    <dbReference type="NCBI Taxonomy" id="904963"/>
    <lineage>
        <taxon>Bacteria</taxon>
        <taxon>Pseudomonadati</taxon>
        <taxon>Planctomycetota</taxon>
        <taxon>Phycisphaerae</taxon>
        <taxon>environmental samples</taxon>
    </lineage>
</organism>
<reference evidence="2" key="1">
    <citation type="submission" date="2020-02" db="EMBL/GenBank/DDBJ databases">
        <authorList>
            <person name="Meier V. D."/>
        </authorList>
    </citation>
    <scope>NUCLEOTIDE SEQUENCE</scope>
    <source>
        <strain evidence="2">AVDCRST_MAG64</strain>
    </source>
</reference>
<feature type="signal peptide" evidence="1">
    <location>
        <begin position="1"/>
        <end position="22"/>
    </location>
</feature>
<keyword evidence="1" id="KW-0732">Signal</keyword>
<sequence length="257" mass="28827">MSAYRLPAFAAALVAFATVASADPRPFTFSNDTYPMGKGDFEFEHWTTWKHHTDEDAGFNRIDFREEFEFGVTDNFDLAVYLPTWRYEDSDGDDGLDFRSVDVEAIVYLSNPVEDFVGFGIYNEVKIGDDALGFETKLLVQKDVGNWVFLYNLVLETGIEGVFNDAGDENEVEGEVKHTFGVAYGFPNGIFLGGEAVVESVYADWSEYEGTSVYAGPVISLQNLGNLWVTATPTFLLTQEDEDEADFQMRVIVGYQF</sequence>
<evidence type="ECO:0000256" key="1">
    <source>
        <dbReference type="SAM" id="SignalP"/>
    </source>
</evidence>
<accession>A0A6J4NM56</accession>